<organism evidence="1 2">
    <name type="scientific">Collybiopsis luxurians FD-317 M1</name>
    <dbReference type="NCBI Taxonomy" id="944289"/>
    <lineage>
        <taxon>Eukaryota</taxon>
        <taxon>Fungi</taxon>
        <taxon>Dikarya</taxon>
        <taxon>Basidiomycota</taxon>
        <taxon>Agaricomycotina</taxon>
        <taxon>Agaricomycetes</taxon>
        <taxon>Agaricomycetidae</taxon>
        <taxon>Agaricales</taxon>
        <taxon>Marasmiineae</taxon>
        <taxon>Omphalotaceae</taxon>
        <taxon>Collybiopsis</taxon>
        <taxon>Collybiopsis luxurians</taxon>
    </lineage>
</organism>
<dbReference type="Proteomes" id="UP000053593">
    <property type="component" value="Unassembled WGS sequence"/>
</dbReference>
<proteinExistence type="predicted"/>
<reference evidence="1 2" key="1">
    <citation type="submission" date="2014-04" db="EMBL/GenBank/DDBJ databases">
        <title>Evolutionary Origins and Diversification of the Mycorrhizal Mutualists.</title>
        <authorList>
            <consortium name="DOE Joint Genome Institute"/>
            <consortium name="Mycorrhizal Genomics Consortium"/>
            <person name="Kohler A."/>
            <person name="Kuo A."/>
            <person name="Nagy L.G."/>
            <person name="Floudas D."/>
            <person name="Copeland A."/>
            <person name="Barry K.W."/>
            <person name="Cichocki N."/>
            <person name="Veneault-Fourrey C."/>
            <person name="LaButti K."/>
            <person name="Lindquist E.A."/>
            <person name="Lipzen A."/>
            <person name="Lundell T."/>
            <person name="Morin E."/>
            <person name="Murat C."/>
            <person name="Riley R."/>
            <person name="Ohm R."/>
            <person name="Sun H."/>
            <person name="Tunlid A."/>
            <person name="Henrissat B."/>
            <person name="Grigoriev I.V."/>
            <person name="Hibbett D.S."/>
            <person name="Martin F."/>
        </authorList>
    </citation>
    <scope>NUCLEOTIDE SEQUENCE [LARGE SCALE GENOMIC DNA]</scope>
    <source>
        <strain evidence="1 2">FD-317 M1</strain>
    </source>
</reference>
<name>A0A0D0B805_9AGAR</name>
<dbReference type="HOGENOM" id="CLU_2171356_0_0_1"/>
<gene>
    <name evidence="1" type="ORF">GYMLUDRAFT_470729</name>
</gene>
<protein>
    <submittedName>
        <fullName evidence="1">Uncharacterized protein</fullName>
    </submittedName>
</protein>
<dbReference type="AlphaFoldDB" id="A0A0D0B805"/>
<accession>A0A0D0B805</accession>
<sequence>MLNFLEWCSCQTLSYTCSSGSCTMIIVKWCRSSGCEECCTCLALIYMRSTHGERAAQLLRLCCSNNSLKSKIHALYSYYPPREHTDIVSGHQRLGASQYSYCTHFLHISE</sequence>
<evidence type="ECO:0000313" key="1">
    <source>
        <dbReference type="EMBL" id="KIK50261.1"/>
    </source>
</evidence>
<keyword evidence="2" id="KW-1185">Reference proteome</keyword>
<evidence type="ECO:0000313" key="2">
    <source>
        <dbReference type="Proteomes" id="UP000053593"/>
    </source>
</evidence>
<dbReference type="EMBL" id="KN834915">
    <property type="protein sequence ID" value="KIK50261.1"/>
    <property type="molecule type" value="Genomic_DNA"/>
</dbReference>